<dbReference type="PANTHER" id="PTHR46890">
    <property type="entry name" value="NON-LTR RETROLELEMENT REVERSE TRANSCRIPTASE-LIKE PROTEIN-RELATED"/>
    <property type="match status" value="1"/>
</dbReference>
<evidence type="ECO:0000313" key="1">
    <source>
        <dbReference type="EMBL" id="KAK3206584.1"/>
    </source>
</evidence>
<proteinExistence type="predicted"/>
<dbReference type="Proteomes" id="UP001281410">
    <property type="component" value="Unassembled WGS sequence"/>
</dbReference>
<keyword evidence="2" id="KW-1185">Reference proteome</keyword>
<protein>
    <recommendedName>
        <fullName evidence="3">Reverse transcriptase domain-containing protein</fullName>
    </recommendedName>
</protein>
<organism evidence="1 2">
    <name type="scientific">Dipteronia sinensis</name>
    <dbReference type="NCBI Taxonomy" id="43782"/>
    <lineage>
        <taxon>Eukaryota</taxon>
        <taxon>Viridiplantae</taxon>
        <taxon>Streptophyta</taxon>
        <taxon>Embryophyta</taxon>
        <taxon>Tracheophyta</taxon>
        <taxon>Spermatophyta</taxon>
        <taxon>Magnoliopsida</taxon>
        <taxon>eudicotyledons</taxon>
        <taxon>Gunneridae</taxon>
        <taxon>Pentapetalae</taxon>
        <taxon>rosids</taxon>
        <taxon>malvids</taxon>
        <taxon>Sapindales</taxon>
        <taxon>Sapindaceae</taxon>
        <taxon>Hippocastanoideae</taxon>
        <taxon>Acereae</taxon>
        <taxon>Dipteronia</taxon>
    </lineage>
</organism>
<dbReference type="AlphaFoldDB" id="A0AAE0AAD9"/>
<evidence type="ECO:0000313" key="2">
    <source>
        <dbReference type="Proteomes" id="UP001281410"/>
    </source>
</evidence>
<comment type="caution">
    <text evidence="1">The sequence shown here is derived from an EMBL/GenBank/DDBJ whole genome shotgun (WGS) entry which is preliminary data.</text>
</comment>
<evidence type="ECO:0008006" key="3">
    <source>
        <dbReference type="Google" id="ProtNLM"/>
    </source>
</evidence>
<dbReference type="InterPro" id="IPR052343">
    <property type="entry name" value="Retrotransposon-Effector_Assoc"/>
</dbReference>
<sequence>MKEVRSWLICGLFCSRRRGIGDKRLGLSGFWRIIETPTYFNWCATPEGVGIFLDKVSIDGALCAKPTQVKEGVFDFFKDHFAIKCLDRSRMEGIEFARISTDNRKHFEVEFSVEEVKDPLNSCDGNNVLGSDGFNMNFIMTRWKDIEGDFMSFMNVFYLNGSKVSSLNHCFLTFIPKLVNPSSFNDYRPISLVKSIYMVLVKVLPNRLRKVMNGVIGESQMAFVENNQIIDSFVVANKIISSWKREKEGGLF</sequence>
<accession>A0AAE0AAD9</accession>
<dbReference type="EMBL" id="JANJYJ010000006">
    <property type="protein sequence ID" value="KAK3206584.1"/>
    <property type="molecule type" value="Genomic_DNA"/>
</dbReference>
<gene>
    <name evidence="1" type="ORF">Dsin_020630</name>
</gene>
<dbReference type="PANTHER" id="PTHR46890:SF1">
    <property type="entry name" value="REVERSE TRANSCRIPTASE DOMAIN-CONTAINING PROTEIN"/>
    <property type="match status" value="1"/>
</dbReference>
<name>A0AAE0AAD9_9ROSI</name>
<reference evidence="1" key="1">
    <citation type="journal article" date="2023" name="Plant J.">
        <title>Genome sequences and population genomics provide insights into the demographic history, inbreeding, and mutation load of two 'living fossil' tree species of Dipteronia.</title>
        <authorList>
            <person name="Feng Y."/>
            <person name="Comes H.P."/>
            <person name="Chen J."/>
            <person name="Zhu S."/>
            <person name="Lu R."/>
            <person name="Zhang X."/>
            <person name="Li P."/>
            <person name="Qiu J."/>
            <person name="Olsen K.M."/>
            <person name="Qiu Y."/>
        </authorList>
    </citation>
    <scope>NUCLEOTIDE SEQUENCE</scope>
    <source>
        <strain evidence="1">NBL</strain>
    </source>
</reference>